<evidence type="ECO:0000313" key="1">
    <source>
        <dbReference type="EMBL" id="CAE7408929.1"/>
    </source>
</evidence>
<gene>
    <name evidence="1" type="ORF">SPIL2461_LOCUS10084</name>
</gene>
<accession>A0A812QX96</accession>
<proteinExistence type="predicted"/>
<sequence>MLHSVLSVSRRRGWLSFTREPPQTLEELLAMQTPMSTCNAANAGESKRARHPFELNLPSTWLDKLEPEEEQEAGQADAAIYATVFKHWSPGKTPGPSMIEGFFLENRPHFEEAERAASATPAFTLVGRRAVTNKGQEENGELDSYVYMVWTCVEQACGNVGSNCSTSFFENASWIATVQLGTTSFEAVLFVRICQELSPKWMMLIDRLSALQDSRLVRLSRTVAQCLLEPVGQLPFVLRRTCYAPRMVCRPSSTNFATHFAVNICSGYHAVSGQDSCCLDGQRLCVVACCMMSFLCIGTAAMLHLAPHHVAAGADYIGVDQHVVHGMQKHVSTAADWARSVSQTAHQVGSDWVRNSGLDTHLRQAGQWGSTVGQHAHRVGADIVAGAGLDEHMQRAGDWAQQVHQQLTGQDQILSPYDCSTAGDIPSWSHAHKEWCCEHQNIACAEASSTASTSHPPQHYMWISVPLHKGKYDCAAGIKNWLKGWSHRKQSWCCQNKGIGCLHEVSHPFDCSIGSATHWPAQKTVWCCLHQNRGCPSQVTFAQAHAFDCSAGFSNWQVGWSVAKQEWCCMHHGRGCRQTSEATSYDCSDDLYHWHDRWSSHKKAWCCKTYSLGCSAKHVNRYDCDAGYANWRAGWSDGKKAWCCARTSRGCLYDCEAVDQSWSFARRSWCCWHLRQGCTSEDAYDATSVESSAEDSHAVSYIDNNDFDCDAGYANWHAGWSQDKKNWCCQHLSLGCESPFG</sequence>
<comment type="caution">
    <text evidence="1">The sequence shown here is derived from an EMBL/GenBank/DDBJ whole genome shotgun (WGS) entry which is preliminary data.</text>
</comment>
<reference evidence="1" key="1">
    <citation type="submission" date="2021-02" db="EMBL/GenBank/DDBJ databases">
        <authorList>
            <person name="Dougan E. K."/>
            <person name="Rhodes N."/>
            <person name="Thang M."/>
            <person name="Chan C."/>
        </authorList>
    </citation>
    <scope>NUCLEOTIDE SEQUENCE</scope>
</reference>
<dbReference type="EMBL" id="CAJNIZ010018380">
    <property type="protein sequence ID" value="CAE7408929.1"/>
    <property type="molecule type" value="Genomic_DNA"/>
</dbReference>
<keyword evidence="2" id="KW-1185">Reference proteome</keyword>
<dbReference type="OrthoDB" id="408942at2759"/>
<name>A0A812QX96_SYMPI</name>
<protein>
    <submittedName>
        <fullName evidence="1">Uncharacterized protein</fullName>
    </submittedName>
</protein>
<dbReference type="Proteomes" id="UP000649617">
    <property type="component" value="Unassembled WGS sequence"/>
</dbReference>
<dbReference type="AlphaFoldDB" id="A0A812QX96"/>
<evidence type="ECO:0000313" key="2">
    <source>
        <dbReference type="Proteomes" id="UP000649617"/>
    </source>
</evidence>
<organism evidence="1 2">
    <name type="scientific">Symbiodinium pilosum</name>
    <name type="common">Dinoflagellate</name>
    <dbReference type="NCBI Taxonomy" id="2952"/>
    <lineage>
        <taxon>Eukaryota</taxon>
        <taxon>Sar</taxon>
        <taxon>Alveolata</taxon>
        <taxon>Dinophyceae</taxon>
        <taxon>Suessiales</taxon>
        <taxon>Symbiodiniaceae</taxon>
        <taxon>Symbiodinium</taxon>
    </lineage>
</organism>